<reference evidence="2 3" key="1">
    <citation type="journal article" date="2018" name="PLoS Genet.">
        <title>Repeat elements organise 3D genome structure and mediate transcription in the filamentous fungus Epichloe festucae.</title>
        <authorList>
            <person name="Winter D.J."/>
            <person name="Ganley A.R.D."/>
            <person name="Young C.A."/>
            <person name="Liachko I."/>
            <person name="Schardl C.L."/>
            <person name="Dupont P.Y."/>
            <person name="Berry D."/>
            <person name="Ram A."/>
            <person name="Scott B."/>
            <person name="Cox M.P."/>
        </authorList>
    </citation>
    <scope>NUCLEOTIDE SEQUENCE [LARGE SCALE GENOMIC DNA]</scope>
    <source>
        <strain evidence="2 3">Fl1</strain>
    </source>
</reference>
<proteinExistence type="predicted"/>
<dbReference type="EMBL" id="CP031389">
    <property type="protein sequence ID" value="QPH11311.1"/>
    <property type="molecule type" value="Genomic_DNA"/>
</dbReference>
<organism evidence="2 3">
    <name type="scientific">Epichloe festucae (strain Fl1)</name>
    <dbReference type="NCBI Taxonomy" id="877507"/>
    <lineage>
        <taxon>Eukaryota</taxon>
        <taxon>Fungi</taxon>
        <taxon>Dikarya</taxon>
        <taxon>Ascomycota</taxon>
        <taxon>Pezizomycotina</taxon>
        <taxon>Sordariomycetes</taxon>
        <taxon>Hypocreomycetidae</taxon>
        <taxon>Hypocreales</taxon>
        <taxon>Clavicipitaceae</taxon>
        <taxon>Epichloe</taxon>
    </lineage>
</organism>
<feature type="region of interest" description="Disordered" evidence="1">
    <location>
        <begin position="1"/>
        <end position="34"/>
    </location>
</feature>
<feature type="region of interest" description="Disordered" evidence="1">
    <location>
        <begin position="86"/>
        <end position="136"/>
    </location>
</feature>
<evidence type="ECO:0000313" key="3">
    <source>
        <dbReference type="Proteomes" id="UP000594364"/>
    </source>
</evidence>
<dbReference type="Proteomes" id="UP000594364">
    <property type="component" value="Chromosome 5"/>
</dbReference>
<keyword evidence="3" id="KW-1185">Reference proteome</keyword>
<name>A0A7U3Q1E2_EPIFF</name>
<dbReference type="AlphaFoldDB" id="A0A7U3Q1E2"/>
<protein>
    <submittedName>
        <fullName evidence="2">Uncharacterized protein</fullName>
    </submittedName>
</protein>
<gene>
    <name evidence="2" type="ORF">C2857_003020</name>
</gene>
<evidence type="ECO:0000313" key="2">
    <source>
        <dbReference type="EMBL" id="QPH11311.1"/>
    </source>
</evidence>
<feature type="compositionally biased region" description="Low complexity" evidence="1">
    <location>
        <begin position="109"/>
        <end position="120"/>
    </location>
</feature>
<accession>A0A7U3Q1E2</accession>
<sequence length="230" mass="25819">MGESPLCHRKNSRTPSPRGRNRMAAVADPAPDPKSVAAKVYGKILRFVSDIGLREHDIPPWSPACQMEKRALDVLQNYLSSLAYQSSTGTGNGQGHNSGTESGQDHSSSHTIPTASSSSINSFAQARSPGSDDRNTRMSRFREDLEMGELSSSTLHLLSCVERGRYAVDFRPELVTNISDDQHLFRTLRKSYYEIRGRLRPYWSLRTIQSIQFMKVRENFCLPMVIVDIL</sequence>
<evidence type="ECO:0000256" key="1">
    <source>
        <dbReference type="SAM" id="MobiDB-lite"/>
    </source>
</evidence>
<dbReference type="OrthoDB" id="5355526at2759"/>